<sequence>MALLVAKDLHLDVAGADDHLFQISLAVAKGGLGLTTTFQNLFLQLFGAVDRAHAPAAAAPAGLQHQRIADFLGLLRDGVPIVAQNFGRRNDRNPRLNRDFTRAGLVAQLAHGRGLGADKGDARRVASIDKFRVFRQQTIARMNRIRTAFLGHADDLGNAQIRRNRPKPRPNPIRLIRLETVEAKLVLLSVNGNGLLSHLVRSAKDADRNLTTVGN</sequence>
<name>A0A2R8B1A2_9RHOB</name>
<proteinExistence type="predicted"/>
<keyword evidence="2" id="KW-1185">Reference proteome</keyword>
<gene>
    <name evidence="1" type="ORF">PRI8871_03869</name>
</gene>
<dbReference type="Proteomes" id="UP000244904">
    <property type="component" value="Unassembled WGS sequence"/>
</dbReference>
<dbReference type="AlphaFoldDB" id="A0A2R8B1A2"/>
<reference evidence="2" key="1">
    <citation type="submission" date="2018-03" db="EMBL/GenBank/DDBJ databases">
        <authorList>
            <person name="Rodrigo-Torres L."/>
            <person name="Arahal R. D."/>
            <person name="Lucena T."/>
        </authorList>
    </citation>
    <scope>NUCLEOTIDE SEQUENCE [LARGE SCALE GENOMIC DNA]</scope>
    <source>
        <strain evidence="2">CECT 8871</strain>
    </source>
</reference>
<organism evidence="1 2">
    <name type="scientific">Pseudoprimorskyibacter insulae</name>
    <dbReference type="NCBI Taxonomy" id="1695997"/>
    <lineage>
        <taxon>Bacteria</taxon>
        <taxon>Pseudomonadati</taxon>
        <taxon>Pseudomonadota</taxon>
        <taxon>Alphaproteobacteria</taxon>
        <taxon>Rhodobacterales</taxon>
        <taxon>Paracoccaceae</taxon>
        <taxon>Pseudoprimorskyibacter</taxon>
    </lineage>
</organism>
<accession>A0A2R8B1A2</accession>
<dbReference type="EMBL" id="OMOJ01000020">
    <property type="protein sequence ID" value="SPF82041.1"/>
    <property type="molecule type" value="Genomic_DNA"/>
</dbReference>
<protein>
    <submittedName>
        <fullName evidence="1">Uncharacterized protein</fullName>
    </submittedName>
</protein>
<evidence type="ECO:0000313" key="1">
    <source>
        <dbReference type="EMBL" id="SPF82041.1"/>
    </source>
</evidence>
<evidence type="ECO:0000313" key="2">
    <source>
        <dbReference type="Proteomes" id="UP000244904"/>
    </source>
</evidence>